<reference evidence="3" key="1">
    <citation type="submission" date="2020-04" db="EMBL/GenBank/DDBJ databases">
        <title>Analysis of mating type loci in Filobasidium floriforme.</title>
        <authorList>
            <person name="Nowrousian M."/>
        </authorList>
    </citation>
    <scope>NUCLEOTIDE SEQUENCE</scope>
    <source>
        <strain evidence="3">CBS 6242</strain>
    </source>
</reference>
<feature type="region of interest" description="Disordered" evidence="1">
    <location>
        <begin position="714"/>
        <end position="733"/>
    </location>
</feature>
<dbReference type="InterPro" id="IPR001810">
    <property type="entry name" value="F-box_dom"/>
</dbReference>
<feature type="compositionally biased region" description="Basic and acidic residues" evidence="1">
    <location>
        <begin position="724"/>
        <end position="733"/>
    </location>
</feature>
<feature type="domain" description="F-box" evidence="2">
    <location>
        <begin position="9"/>
        <end position="45"/>
    </location>
</feature>
<evidence type="ECO:0000313" key="3">
    <source>
        <dbReference type="EMBL" id="KAG7558227.1"/>
    </source>
</evidence>
<dbReference type="OrthoDB" id="2532648at2759"/>
<feature type="region of interest" description="Disordered" evidence="1">
    <location>
        <begin position="637"/>
        <end position="676"/>
    </location>
</feature>
<dbReference type="Pfam" id="PF00646">
    <property type="entry name" value="F-box"/>
    <property type="match status" value="1"/>
</dbReference>
<sequence length="733" mass="80458">MDPEEQSSSVQFEGLPFEITQAILSHLPLKDLIPVSLLSSTLRAVSLSPQITPFLGPVQRILLRGPPYPPELASLGSYTHVARNVFTEILVRGEARWILEEMEIPKLSDAVWEEVFRRRFLPSWRRYGEGDERWRAMFLRMLRRLEHRALGCTHEESWTRFLMLHRNGTCSLNRIYSRTFDPLEIFREIKLQNNLSHLPTQVRLLVQLQDVRILMFGVLASPRSVFINEKAFRLCHPPKLSGRNKAGWETVVDEDGYELEPPDHVKAARMKNPRRNSELPDLRTHQTPAKLARGRSYSVMETSASSSTGTTTQPWNMTTAQVFAPLSSTSRLNSSVQMLQHNATPEETSNSGVAAGTSSSRHRSGSGSALTRMLKFGSSSSSSNNNNAGPSTAMLSSSEGASTGGSGSRSRNWLRRIGSRDSQEGRSSDDQQRNNQGGLSEVPEDASRSQRGIVSEGLPLPTARTPVNEDGNSDRAEACGPGWNGIRHDDIDKRRTNQIDALGSLPYSIMTHPCPAPSHALYPNYTPRGQVAGQSDENFPLDPIFPGSGDRESKKETNGTNGRAGSRHGLPGRAGRHGVDTRQYHPILKERKWLQGVVKDGGRVVPSEWVQNQGQDGGEALTWVGPVLIIAQLQPAHPRPPKYAPAAASAAPDAQPDNDQSDHWNTSGDWQDGPANSLDIVGSSGMYASFEYSDLYAIGGWIRIDGETGALDAQGASAWGGSGGRRDGLGFGR</sequence>
<accession>A0A8K0NNS0</accession>
<dbReference type="SMART" id="SM00256">
    <property type="entry name" value="FBOX"/>
    <property type="match status" value="1"/>
</dbReference>
<organism evidence="3 4">
    <name type="scientific">Filobasidium floriforme</name>
    <dbReference type="NCBI Taxonomy" id="5210"/>
    <lineage>
        <taxon>Eukaryota</taxon>
        <taxon>Fungi</taxon>
        <taxon>Dikarya</taxon>
        <taxon>Basidiomycota</taxon>
        <taxon>Agaricomycotina</taxon>
        <taxon>Tremellomycetes</taxon>
        <taxon>Filobasidiales</taxon>
        <taxon>Filobasidiaceae</taxon>
        <taxon>Filobasidium</taxon>
    </lineage>
</organism>
<protein>
    <recommendedName>
        <fullName evidence="2">F-box domain-containing protein</fullName>
    </recommendedName>
</protein>
<comment type="caution">
    <text evidence="3">The sequence shown here is derived from an EMBL/GenBank/DDBJ whole genome shotgun (WGS) entry which is preliminary data.</text>
</comment>
<feature type="compositionally biased region" description="Low complexity" evidence="1">
    <location>
        <begin position="378"/>
        <end position="387"/>
    </location>
</feature>
<dbReference type="Proteomes" id="UP000812966">
    <property type="component" value="Unassembled WGS sequence"/>
</dbReference>
<feature type="region of interest" description="Disordered" evidence="1">
    <location>
        <begin position="529"/>
        <end position="579"/>
    </location>
</feature>
<name>A0A8K0NNS0_9TREE</name>
<feature type="compositionally biased region" description="Low complexity" evidence="1">
    <location>
        <begin position="644"/>
        <end position="655"/>
    </location>
</feature>
<dbReference type="EMBL" id="JABELV010000048">
    <property type="protein sequence ID" value="KAG7558227.1"/>
    <property type="molecule type" value="Genomic_DNA"/>
</dbReference>
<proteinExistence type="predicted"/>
<dbReference type="InterPro" id="IPR036047">
    <property type="entry name" value="F-box-like_dom_sf"/>
</dbReference>
<feature type="compositionally biased region" description="Low complexity" evidence="1">
    <location>
        <begin position="302"/>
        <end position="312"/>
    </location>
</feature>
<evidence type="ECO:0000313" key="4">
    <source>
        <dbReference type="Proteomes" id="UP000812966"/>
    </source>
</evidence>
<keyword evidence="4" id="KW-1185">Reference proteome</keyword>
<evidence type="ECO:0000256" key="1">
    <source>
        <dbReference type="SAM" id="MobiDB-lite"/>
    </source>
</evidence>
<feature type="compositionally biased region" description="Polar residues" evidence="1">
    <location>
        <begin position="333"/>
        <end position="352"/>
    </location>
</feature>
<feature type="region of interest" description="Disordered" evidence="1">
    <location>
        <begin position="262"/>
        <end position="316"/>
    </location>
</feature>
<feature type="region of interest" description="Disordered" evidence="1">
    <location>
        <begin position="333"/>
        <end position="491"/>
    </location>
</feature>
<feature type="compositionally biased region" description="Basic and acidic residues" evidence="1">
    <location>
        <begin position="418"/>
        <end position="432"/>
    </location>
</feature>
<gene>
    <name evidence="3" type="ORF">FFLO_02880</name>
</gene>
<dbReference type="AlphaFoldDB" id="A0A8K0NNS0"/>
<dbReference type="PROSITE" id="PS50181">
    <property type="entry name" value="FBOX"/>
    <property type="match status" value="1"/>
</dbReference>
<feature type="compositionally biased region" description="Basic and acidic residues" evidence="1">
    <location>
        <begin position="275"/>
        <end position="284"/>
    </location>
</feature>
<dbReference type="SUPFAM" id="SSF81383">
    <property type="entry name" value="F-box domain"/>
    <property type="match status" value="1"/>
</dbReference>
<evidence type="ECO:0000259" key="2">
    <source>
        <dbReference type="PROSITE" id="PS50181"/>
    </source>
</evidence>